<dbReference type="RefSeq" id="WP_088521091.1">
    <property type="nucleotide sequence ID" value="NZ_FYDG01000006.1"/>
</dbReference>
<feature type="signal peptide" evidence="1">
    <location>
        <begin position="1"/>
        <end position="25"/>
    </location>
</feature>
<accession>A0A212RPK8</accession>
<reference evidence="3" key="1">
    <citation type="submission" date="2017-06" db="EMBL/GenBank/DDBJ databases">
        <authorList>
            <person name="Varghese N."/>
            <person name="Submissions S."/>
        </authorList>
    </citation>
    <scope>NUCLEOTIDE SEQUENCE [LARGE SCALE GENOMIC DNA]</scope>
    <source>
        <strain evidence="3">DSM 137</strain>
    </source>
</reference>
<evidence type="ECO:0000313" key="2">
    <source>
        <dbReference type="EMBL" id="SNB74436.1"/>
    </source>
</evidence>
<keyword evidence="1" id="KW-0732">Signal</keyword>
<protein>
    <recommendedName>
        <fullName evidence="4">DUF1134 domain-containing protein</fullName>
    </recommendedName>
</protein>
<gene>
    <name evidence="2" type="ORF">SAMN06265338_10673</name>
</gene>
<name>A0A212RPK8_RHOAC</name>
<dbReference type="Proteomes" id="UP000198418">
    <property type="component" value="Unassembled WGS sequence"/>
</dbReference>
<keyword evidence="3" id="KW-1185">Reference proteome</keyword>
<evidence type="ECO:0000256" key="1">
    <source>
        <dbReference type="SAM" id="SignalP"/>
    </source>
</evidence>
<dbReference type="AlphaFoldDB" id="A0A212RPK8"/>
<dbReference type="OrthoDB" id="9809946at2"/>
<sequence>MNVWRRVLGALIVAVGVGAASTAFADSGSIRLTVVKGGWFLGANGGSGVLVYHGKRYPLSVGGIDAGLVFGVSKTEFHGRVSRINRPSDVAGVYGAGGAGAALGMGARVIALTNEKGAVLELQGRQIGLIANLDLSGLVISLR</sequence>
<evidence type="ECO:0000313" key="3">
    <source>
        <dbReference type="Proteomes" id="UP000198418"/>
    </source>
</evidence>
<organism evidence="2 3">
    <name type="scientific">Rhodoblastus acidophilus</name>
    <name type="common">Rhodopseudomonas acidophila</name>
    <dbReference type="NCBI Taxonomy" id="1074"/>
    <lineage>
        <taxon>Bacteria</taxon>
        <taxon>Pseudomonadati</taxon>
        <taxon>Pseudomonadota</taxon>
        <taxon>Alphaproteobacteria</taxon>
        <taxon>Hyphomicrobiales</taxon>
        <taxon>Rhodoblastaceae</taxon>
        <taxon>Rhodoblastus</taxon>
    </lineage>
</organism>
<dbReference type="EMBL" id="FYDG01000006">
    <property type="protein sequence ID" value="SNB74436.1"/>
    <property type="molecule type" value="Genomic_DNA"/>
</dbReference>
<feature type="chain" id="PRO_5012442741" description="DUF1134 domain-containing protein" evidence="1">
    <location>
        <begin position="26"/>
        <end position="143"/>
    </location>
</feature>
<evidence type="ECO:0008006" key="4">
    <source>
        <dbReference type="Google" id="ProtNLM"/>
    </source>
</evidence>
<proteinExistence type="predicted"/>